<feature type="region of interest" description="Disordered" evidence="1">
    <location>
        <begin position="173"/>
        <end position="254"/>
    </location>
</feature>
<organism evidence="3 4">
    <name type="scientific">Exaiptasia diaphana</name>
    <name type="common">Tropical sea anemone</name>
    <name type="synonym">Aiptasia pulchella</name>
    <dbReference type="NCBI Taxonomy" id="2652724"/>
    <lineage>
        <taxon>Eukaryota</taxon>
        <taxon>Metazoa</taxon>
        <taxon>Cnidaria</taxon>
        <taxon>Anthozoa</taxon>
        <taxon>Hexacorallia</taxon>
        <taxon>Actiniaria</taxon>
        <taxon>Aiptasiidae</taxon>
        <taxon>Exaiptasia</taxon>
    </lineage>
</organism>
<dbReference type="AlphaFoldDB" id="A0A913WU60"/>
<name>A0A913WU60_EXADI</name>
<reference evidence="3" key="1">
    <citation type="submission" date="2022-11" db="UniProtKB">
        <authorList>
            <consortium name="EnsemblMetazoa"/>
        </authorList>
    </citation>
    <scope>IDENTIFICATION</scope>
</reference>
<dbReference type="EnsemblMetazoa" id="XM_021038517.2">
    <property type="protein sequence ID" value="XP_020894176.1"/>
    <property type="gene ID" value="LOC110233248"/>
</dbReference>
<dbReference type="GeneID" id="110233248"/>
<keyword evidence="2" id="KW-0732">Signal</keyword>
<dbReference type="OrthoDB" id="10012075at2759"/>
<proteinExistence type="predicted"/>
<evidence type="ECO:0000256" key="1">
    <source>
        <dbReference type="SAM" id="MobiDB-lite"/>
    </source>
</evidence>
<evidence type="ECO:0000313" key="4">
    <source>
        <dbReference type="Proteomes" id="UP000887567"/>
    </source>
</evidence>
<sequence>MSVRVTAALLLFVAICYVEFPRSSAYSWIQYPNPEIKISYPNTKSVTMRWEWKLSKNSQKTEFLSQIEIKRYVKGNKDATEKTIATYFAINDNTDVDHSLFTLSVQKGAAGGSNGSAAFTIKDVTNQGQNKDGTQVDVLKGIYIYSCIISLANIITNPGPKSTTLTVYRSQPVTTAPDSQNNSTNPPVTTAPDGQNNSTNPPATTVPDSQNNSTNPQVTTAPDSQNNSTNPPVTTALDGQNNSTSPIVNASPPSASWTLRCGILLLMTIMSV</sequence>
<evidence type="ECO:0000313" key="3">
    <source>
        <dbReference type="EnsemblMetazoa" id="XP_020894176.1"/>
    </source>
</evidence>
<feature type="chain" id="PRO_5037908193" evidence="2">
    <location>
        <begin position="26"/>
        <end position="272"/>
    </location>
</feature>
<keyword evidence="4" id="KW-1185">Reference proteome</keyword>
<protein>
    <submittedName>
        <fullName evidence="3">Uncharacterized protein</fullName>
    </submittedName>
</protein>
<feature type="signal peptide" evidence="2">
    <location>
        <begin position="1"/>
        <end position="25"/>
    </location>
</feature>
<dbReference type="KEGG" id="epa:110233248"/>
<accession>A0A913WU60</accession>
<evidence type="ECO:0000256" key="2">
    <source>
        <dbReference type="SAM" id="SignalP"/>
    </source>
</evidence>
<dbReference type="Proteomes" id="UP000887567">
    <property type="component" value="Unplaced"/>
</dbReference>
<dbReference type="RefSeq" id="XP_020894176.1">
    <property type="nucleotide sequence ID" value="XM_021038517.2"/>
</dbReference>